<keyword evidence="1" id="KW-0732">Signal</keyword>
<gene>
    <name evidence="2" type="ORF">PVAG01_10508</name>
</gene>
<evidence type="ECO:0000313" key="3">
    <source>
        <dbReference type="Proteomes" id="UP001629113"/>
    </source>
</evidence>
<dbReference type="PANTHER" id="PTHR35605:SF1">
    <property type="entry name" value="ECP2 EFFECTOR PROTEIN DOMAIN-CONTAINING PROTEIN-RELATED"/>
    <property type="match status" value="1"/>
</dbReference>
<accession>A0ABR4P2G5</accession>
<keyword evidence="3" id="KW-1185">Reference proteome</keyword>
<evidence type="ECO:0000256" key="1">
    <source>
        <dbReference type="SAM" id="SignalP"/>
    </source>
</evidence>
<proteinExistence type="predicted"/>
<evidence type="ECO:0000313" key="2">
    <source>
        <dbReference type="EMBL" id="KAL3417498.1"/>
    </source>
</evidence>
<feature type="signal peptide" evidence="1">
    <location>
        <begin position="1"/>
        <end position="16"/>
    </location>
</feature>
<feature type="chain" id="PRO_5045202315" evidence="1">
    <location>
        <begin position="17"/>
        <end position="213"/>
    </location>
</feature>
<reference evidence="2 3" key="1">
    <citation type="submission" date="2024-06" db="EMBL/GenBank/DDBJ databases">
        <title>Complete genome of Phlyctema vagabunda strain 19-DSS-EL-015.</title>
        <authorList>
            <person name="Fiorenzani C."/>
        </authorList>
    </citation>
    <scope>NUCLEOTIDE SEQUENCE [LARGE SCALE GENOMIC DNA]</scope>
    <source>
        <strain evidence="2 3">19-DSS-EL-015</strain>
    </source>
</reference>
<dbReference type="EMBL" id="JBFCZG010000010">
    <property type="protein sequence ID" value="KAL3417498.1"/>
    <property type="molecule type" value="Genomic_DNA"/>
</dbReference>
<comment type="caution">
    <text evidence="2">The sequence shown here is derived from an EMBL/GenBank/DDBJ whole genome shotgun (WGS) entry which is preliminary data.</text>
</comment>
<protein>
    <submittedName>
        <fullName evidence="2">Uncharacterized protein</fullName>
    </submittedName>
</protein>
<organism evidence="2 3">
    <name type="scientific">Phlyctema vagabunda</name>
    <dbReference type="NCBI Taxonomy" id="108571"/>
    <lineage>
        <taxon>Eukaryota</taxon>
        <taxon>Fungi</taxon>
        <taxon>Dikarya</taxon>
        <taxon>Ascomycota</taxon>
        <taxon>Pezizomycotina</taxon>
        <taxon>Leotiomycetes</taxon>
        <taxon>Helotiales</taxon>
        <taxon>Dermateaceae</taxon>
        <taxon>Phlyctema</taxon>
    </lineage>
</organism>
<dbReference type="Proteomes" id="UP001629113">
    <property type="component" value="Unassembled WGS sequence"/>
</dbReference>
<dbReference type="PANTHER" id="PTHR35605">
    <property type="entry name" value="ECP2 EFFECTOR PROTEIN DOMAIN-CONTAINING PROTEIN-RELATED"/>
    <property type="match status" value="1"/>
</dbReference>
<name>A0ABR4P2G5_9HELO</name>
<sequence>MHFSLIAAVFALGVISTPTSLESLEGPYPGALVSPLEWNIQAFPDGANLTLYGTTQEVHSQLVALNPNYEVDFPWTYDNSTDVEASFTLEKRTDFNGAKRTCFNFPTAALSKIPQTIDYLYGVSGQPTLEAGLGRCSRVSCQYNTAVWWCNDNNSRKTLSSFGSIADGGNYIYPTCCRAECPINTQVPTGCTGCGGQVFHPTNWNVILRADSC</sequence>